<keyword evidence="3" id="KW-1185">Reference proteome</keyword>
<evidence type="ECO:0000313" key="3">
    <source>
        <dbReference type="Proteomes" id="UP001153269"/>
    </source>
</evidence>
<dbReference type="Proteomes" id="UP001153269">
    <property type="component" value="Unassembled WGS sequence"/>
</dbReference>
<organism evidence="2 3">
    <name type="scientific">Pleuronectes platessa</name>
    <name type="common">European plaice</name>
    <dbReference type="NCBI Taxonomy" id="8262"/>
    <lineage>
        <taxon>Eukaryota</taxon>
        <taxon>Metazoa</taxon>
        <taxon>Chordata</taxon>
        <taxon>Craniata</taxon>
        <taxon>Vertebrata</taxon>
        <taxon>Euteleostomi</taxon>
        <taxon>Actinopterygii</taxon>
        <taxon>Neopterygii</taxon>
        <taxon>Teleostei</taxon>
        <taxon>Neoteleostei</taxon>
        <taxon>Acanthomorphata</taxon>
        <taxon>Carangaria</taxon>
        <taxon>Pleuronectiformes</taxon>
        <taxon>Pleuronectoidei</taxon>
        <taxon>Pleuronectidae</taxon>
        <taxon>Pleuronectes</taxon>
    </lineage>
</organism>
<evidence type="ECO:0000313" key="2">
    <source>
        <dbReference type="EMBL" id="CAB1460564.1"/>
    </source>
</evidence>
<proteinExistence type="predicted"/>
<sequence length="102" mass="11373">MMMVIEEERGAGSELSIHIMRRRTPQLPGERYTRTLEEGGLFPNYTSKEGVAVYVSVHYVMHVSTEQPQMRQQSDGTLSASQDGKSLVLSELTDAPGSVWNT</sequence>
<dbReference type="AlphaFoldDB" id="A0A9N7W062"/>
<accession>A0A9N7W062</accession>
<feature type="region of interest" description="Disordered" evidence="1">
    <location>
        <begin position="67"/>
        <end position="102"/>
    </location>
</feature>
<feature type="compositionally biased region" description="Polar residues" evidence="1">
    <location>
        <begin position="67"/>
        <end position="84"/>
    </location>
</feature>
<reference evidence="2" key="1">
    <citation type="submission" date="2020-03" db="EMBL/GenBank/DDBJ databases">
        <authorList>
            <person name="Weist P."/>
        </authorList>
    </citation>
    <scope>NUCLEOTIDE SEQUENCE</scope>
</reference>
<protein>
    <submittedName>
        <fullName evidence="2">Uncharacterized protein</fullName>
    </submittedName>
</protein>
<gene>
    <name evidence="2" type="ORF">PLEPLA_LOCUS48415</name>
</gene>
<dbReference type="EMBL" id="CADEAL010004484">
    <property type="protein sequence ID" value="CAB1460564.1"/>
    <property type="molecule type" value="Genomic_DNA"/>
</dbReference>
<evidence type="ECO:0000256" key="1">
    <source>
        <dbReference type="SAM" id="MobiDB-lite"/>
    </source>
</evidence>
<comment type="caution">
    <text evidence="2">The sequence shown here is derived from an EMBL/GenBank/DDBJ whole genome shotgun (WGS) entry which is preliminary data.</text>
</comment>
<name>A0A9N7W062_PLEPL</name>